<evidence type="ECO:0000313" key="9">
    <source>
        <dbReference type="EMBL" id="MPM36586.1"/>
    </source>
</evidence>
<keyword evidence="5 7" id="KW-1133">Transmembrane helix</keyword>
<keyword evidence="6 7" id="KW-0472">Membrane</keyword>
<feature type="transmembrane region" description="Helical" evidence="7">
    <location>
        <begin position="29"/>
        <end position="51"/>
    </location>
</feature>
<evidence type="ECO:0000256" key="2">
    <source>
        <dbReference type="ARBA" id="ARBA00022475"/>
    </source>
</evidence>
<organism evidence="9">
    <name type="scientific">bioreactor metagenome</name>
    <dbReference type="NCBI Taxonomy" id="1076179"/>
    <lineage>
        <taxon>unclassified sequences</taxon>
        <taxon>metagenomes</taxon>
        <taxon>ecological metagenomes</taxon>
    </lineage>
</organism>
<evidence type="ECO:0000256" key="3">
    <source>
        <dbReference type="ARBA" id="ARBA00022692"/>
    </source>
</evidence>
<reference evidence="9" key="1">
    <citation type="submission" date="2019-08" db="EMBL/GenBank/DDBJ databases">
        <authorList>
            <person name="Kucharzyk K."/>
            <person name="Murdoch R.W."/>
            <person name="Higgins S."/>
            <person name="Loffler F."/>
        </authorList>
    </citation>
    <scope>NUCLEOTIDE SEQUENCE</scope>
</reference>
<dbReference type="SUPFAM" id="SSF48317">
    <property type="entry name" value="Acid phosphatase/Vanadium-dependent haloperoxidase"/>
    <property type="match status" value="1"/>
</dbReference>
<feature type="transmembrane region" description="Helical" evidence="7">
    <location>
        <begin position="58"/>
        <end position="77"/>
    </location>
</feature>
<dbReference type="Pfam" id="PF01569">
    <property type="entry name" value="PAP2"/>
    <property type="match status" value="1"/>
</dbReference>
<comment type="caution">
    <text evidence="9">The sequence shown here is derived from an EMBL/GenBank/DDBJ whole genome shotgun (WGS) entry which is preliminary data.</text>
</comment>
<evidence type="ECO:0000256" key="4">
    <source>
        <dbReference type="ARBA" id="ARBA00022801"/>
    </source>
</evidence>
<proteinExistence type="predicted"/>
<feature type="transmembrane region" description="Helical" evidence="7">
    <location>
        <begin position="128"/>
        <end position="149"/>
    </location>
</feature>
<keyword evidence="4" id="KW-0378">Hydrolase</keyword>
<feature type="domain" description="Phosphatidic acid phosphatase type 2/haloperoxidase" evidence="8">
    <location>
        <begin position="58"/>
        <end position="170"/>
    </location>
</feature>
<evidence type="ECO:0000256" key="7">
    <source>
        <dbReference type="SAM" id="Phobius"/>
    </source>
</evidence>
<evidence type="ECO:0000256" key="5">
    <source>
        <dbReference type="ARBA" id="ARBA00022989"/>
    </source>
</evidence>
<gene>
    <name evidence="9" type="ORF">SDC9_83185</name>
</gene>
<dbReference type="InterPro" id="IPR036938">
    <property type="entry name" value="PAP2/HPO_sf"/>
</dbReference>
<accession>A0A644Z6V0</accession>
<keyword evidence="2" id="KW-1003">Cell membrane</keyword>
<name>A0A644Z6V0_9ZZZZ</name>
<feature type="transmembrane region" description="Helical" evidence="7">
    <location>
        <begin position="155"/>
        <end position="174"/>
    </location>
</feature>
<dbReference type="AlphaFoldDB" id="A0A644Z6V0"/>
<dbReference type="PANTHER" id="PTHR14969:SF62">
    <property type="entry name" value="DECAPRENYLPHOSPHORYL-5-PHOSPHORIBOSE PHOSPHATASE RV3807C-RELATED"/>
    <property type="match status" value="1"/>
</dbReference>
<evidence type="ECO:0000256" key="1">
    <source>
        <dbReference type="ARBA" id="ARBA00004651"/>
    </source>
</evidence>
<evidence type="ECO:0000256" key="6">
    <source>
        <dbReference type="ARBA" id="ARBA00023136"/>
    </source>
</evidence>
<dbReference type="GO" id="GO:0005886">
    <property type="term" value="C:plasma membrane"/>
    <property type="evidence" value="ECO:0007669"/>
    <property type="project" value="UniProtKB-SubCell"/>
</dbReference>
<sequence>MWNIIQAADAGALIFIQEHLRASLLTAVLIFYTTLGNNGFIWIGISLLLLCFKKTRMAGLLALLAMLLGLLCCNIALKNIVSRPRPYLSVEGLLPLLAPPDPNSFPSGHTCAAFAAAGIWLRTMPRRFFGVISVLAAAVMGFSRMYVGLHYPTDVLAGMCMGLLCASLIWHIYLKIKNSQELKPA</sequence>
<dbReference type="PANTHER" id="PTHR14969">
    <property type="entry name" value="SPHINGOSINE-1-PHOSPHATE PHOSPHOHYDROLASE"/>
    <property type="match status" value="1"/>
</dbReference>
<dbReference type="SMART" id="SM00014">
    <property type="entry name" value="acidPPc"/>
    <property type="match status" value="1"/>
</dbReference>
<dbReference type="InterPro" id="IPR000326">
    <property type="entry name" value="PAP2/HPO"/>
</dbReference>
<dbReference type="Gene3D" id="1.20.144.10">
    <property type="entry name" value="Phosphatidic acid phosphatase type 2/haloperoxidase"/>
    <property type="match status" value="2"/>
</dbReference>
<dbReference type="GO" id="GO:0016787">
    <property type="term" value="F:hydrolase activity"/>
    <property type="evidence" value="ECO:0007669"/>
    <property type="project" value="UniProtKB-KW"/>
</dbReference>
<evidence type="ECO:0000259" key="8">
    <source>
        <dbReference type="SMART" id="SM00014"/>
    </source>
</evidence>
<keyword evidence="3 7" id="KW-0812">Transmembrane</keyword>
<dbReference type="EMBL" id="VSSQ01007656">
    <property type="protein sequence ID" value="MPM36586.1"/>
    <property type="molecule type" value="Genomic_DNA"/>
</dbReference>
<protein>
    <recommendedName>
        <fullName evidence="8">Phosphatidic acid phosphatase type 2/haloperoxidase domain-containing protein</fullName>
    </recommendedName>
</protein>
<comment type="subcellular location">
    <subcellularLocation>
        <location evidence="1">Cell membrane</location>
        <topology evidence="1">Multi-pass membrane protein</topology>
    </subcellularLocation>
</comment>